<feature type="chain" id="PRO_5020948532" evidence="2">
    <location>
        <begin position="20"/>
        <end position="725"/>
    </location>
</feature>
<protein>
    <submittedName>
        <fullName evidence="4">J domain-containing protein</fullName>
    </submittedName>
</protein>
<keyword evidence="1" id="KW-0175">Coiled coil</keyword>
<reference evidence="4 5" key="1">
    <citation type="submission" date="2018-10" db="EMBL/GenBank/DDBJ databases">
        <title>An updated phylogeny of the Alphaproteobacteria reveals that the parasitic Rickettsiales and Holosporales have independent origins.</title>
        <authorList>
            <person name="Munoz-Gomez S.A."/>
            <person name="Hess S."/>
            <person name="Burger G."/>
            <person name="Lang B.F."/>
            <person name="Susko E."/>
            <person name="Slamovits C.H."/>
            <person name="Roger A.J."/>
        </authorList>
    </citation>
    <scope>NUCLEOTIDE SEQUENCE [LARGE SCALE GENOMIC DNA]</scope>
    <source>
        <strain evidence="4">HOLO01</strain>
    </source>
</reference>
<feature type="domain" description="J" evidence="3">
    <location>
        <begin position="661"/>
        <end position="725"/>
    </location>
</feature>
<evidence type="ECO:0000313" key="5">
    <source>
        <dbReference type="Proteomes" id="UP000293550"/>
    </source>
</evidence>
<gene>
    <name evidence="4" type="ORF">EQU50_01210</name>
</gene>
<dbReference type="Proteomes" id="UP000293550">
    <property type="component" value="Unassembled WGS sequence"/>
</dbReference>
<feature type="signal peptide" evidence="2">
    <location>
        <begin position="1"/>
        <end position="19"/>
    </location>
</feature>
<sequence>MLKKMIFSIGLFCVTADLAFSDFDNVSWSQEDYQTQRGLAVLLDEDPGLNGFGVLQNGFKAKDARSYFRDTKWNSGSDKLAGFLVHLVAQGKTPVLRELFDNPDWQVWAQLCSEMVIKADCMTIVSSLDAAKQHFQSSPSQLSRLAEQYINTALTKIFFGCWGISEEPTDLKTIETLKTIARNVGAKRSSSGLLLNQVLGSYDQYNSRLNPGNESLQQHFLIAAKEMTCTYTHDNSVAYFLTQEFINRGFKKDLINQNFNNLSYYSYYYNSYSSASPVGIMEIIIADSQFRKKMKNRSLAKSFSNFHALTNQDLVHLYELIVHSGFDLPQETYLLSTHIQPQFYYPSHSAFMKLWILFDNNLNHRASILSPEQLIQNGAQAPYPFQTIAWQNLAVSSKHMPTILRLMLLNQKKSGLQDASKKALRIINDSRNVSSQWSTYQSQTFENNFFQVMTLYDEICQISKPCTDADYVIHQPFLALCLEKAKFAAFNVKERLDVFGWLRGLRAGKDSRLRIQSFQKDVLAAIDSLVKSPGLTLPQKKQIQSWSTTVGLKIEFEELKKKPSAYKKPSLAERNKRRQPITITLENGGTFEEILPLLEKYEEMVKLNKEDLSNLKSDLALLDSEQSFEDTNEQQTQLIQQMRSLNDDIQYLELSIREALTKHKLITCSGIKITDYTGWKKIYRKISLKWHPDKNQDNKKEAEIKFGRVGHFHEYIEGKNPLSRR</sequence>
<evidence type="ECO:0000259" key="3">
    <source>
        <dbReference type="PROSITE" id="PS50076"/>
    </source>
</evidence>
<dbReference type="AlphaFoldDB" id="A0A4Q7DIS0"/>
<keyword evidence="2" id="KW-0732">Signal</keyword>
<keyword evidence="5" id="KW-1185">Reference proteome</keyword>
<organism evidence="4 5">
    <name type="scientific">Candidatus Finniella inopinata</name>
    <dbReference type="NCBI Taxonomy" id="1696036"/>
    <lineage>
        <taxon>Bacteria</taxon>
        <taxon>Pseudomonadati</taxon>
        <taxon>Pseudomonadota</taxon>
        <taxon>Alphaproteobacteria</taxon>
        <taxon>Holosporales</taxon>
        <taxon>Candidatus Paracaedibacteraceae</taxon>
        <taxon>Candidatus Finniella</taxon>
    </lineage>
</organism>
<dbReference type="CDD" id="cd06257">
    <property type="entry name" value="DnaJ"/>
    <property type="match status" value="1"/>
</dbReference>
<comment type="caution">
    <text evidence="4">The sequence shown here is derived from an EMBL/GenBank/DDBJ whole genome shotgun (WGS) entry which is preliminary data.</text>
</comment>
<dbReference type="EMBL" id="SCFB01000002">
    <property type="protein sequence ID" value="RZI46871.1"/>
    <property type="molecule type" value="Genomic_DNA"/>
</dbReference>
<name>A0A4Q7DIS0_9PROT</name>
<evidence type="ECO:0000313" key="4">
    <source>
        <dbReference type="EMBL" id="RZI46871.1"/>
    </source>
</evidence>
<dbReference type="RefSeq" id="WP_130153342.1">
    <property type="nucleotide sequence ID" value="NZ_SCFB01000002.1"/>
</dbReference>
<dbReference type="Pfam" id="PF00226">
    <property type="entry name" value="DnaJ"/>
    <property type="match status" value="1"/>
</dbReference>
<dbReference type="InterPro" id="IPR036869">
    <property type="entry name" value="J_dom_sf"/>
</dbReference>
<dbReference type="Gene3D" id="1.10.287.110">
    <property type="entry name" value="DnaJ domain"/>
    <property type="match status" value="1"/>
</dbReference>
<dbReference type="PROSITE" id="PS50076">
    <property type="entry name" value="DNAJ_2"/>
    <property type="match status" value="1"/>
</dbReference>
<accession>A0A4Q7DIS0</accession>
<proteinExistence type="predicted"/>
<dbReference type="SUPFAM" id="SSF46565">
    <property type="entry name" value="Chaperone J-domain"/>
    <property type="match status" value="1"/>
</dbReference>
<evidence type="ECO:0000256" key="1">
    <source>
        <dbReference type="SAM" id="Coils"/>
    </source>
</evidence>
<dbReference type="OrthoDB" id="9779889at2"/>
<dbReference type="InterPro" id="IPR001623">
    <property type="entry name" value="DnaJ_domain"/>
</dbReference>
<feature type="coiled-coil region" evidence="1">
    <location>
        <begin position="598"/>
        <end position="648"/>
    </location>
</feature>
<evidence type="ECO:0000256" key="2">
    <source>
        <dbReference type="SAM" id="SignalP"/>
    </source>
</evidence>